<dbReference type="AlphaFoldDB" id="A0A1H1EHK8"/>
<name>A0A1H1EHK8_9PSED</name>
<reference evidence="2" key="1">
    <citation type="submission" date="2016-10" db="EMBL/GenBank/DDBJ databases">
        <authorList>
            <person name="Varghese N."/>
            <person name="Submissions S."/>
        </authorList>
    </citation>
    <scope>NUCLEOTIDE SEQUENCE [LARGE SCALE GENOMIC DNA]</scope>
    <source>
        <strain evidence="2">BS3775</strain>
    </source>
</reference>
<evidence type="ECO:0000313" key="1">
    <source>
        <dbReference type="EMBL" id="SDQ88040.1"/>
    </source>
</evidence>
<sequence>MSLESQIADLVSATNTLITTFNTKKTSIDAAVAAAIAAIPVGLKNYYINPLTGDDTAVGSAAAPLKTLDKALSTTPVGGVCVAYLQTDYVMNNSLNVDGRFLHIRSDVSGVKRKITHNYYATSDGSATYLAGFVQYNGAQIMVSDLTFVLPSPAGLNPVPSGFVNALFKTNSSAGTVMCAVKMTGCEVIAPADYLGFIVGSPNCAIAFEVLNVQFPAGFGGRYITNVAAGTSSATLSNLLTNLSTL</sequence>
<proteinExistence type="predicted"/>
<evidence type="ECO:0000313" key="2">
    <source>
        <dbReference type="Proteomes" id="UP000199570"/>
    </source>
</evidence>
<dbReference type="Proteomes" id="UP000199570">
    <property type="component" value="Unassembled WGS sequence"/>
</dbReference>
<dbReference type="OrthoDB" id="7033085at2"/>
<dbReference type="EMBL" id="FNKJ01000003">
    <property type="protein sequence ID" value="SDQ88040.1"/>
    <property type="molecule type" value="Genomic_DNA"/>
</dbReference>
<keyword evidence="2" id="KW-1185">Reference proteome</keyword>
<accession>A0A1H1EHK8</accession>
<organism evidence="1 2">
    <name type="scientific">Pseudomonas moorei</name>
    <dbReference type="NCBI Taxonomy" id="395599"/>
    <lineage>
        <taxon>Bacteria</taxon>
        <taxon>Pseudomonadati</taxon>
        <taxon>Pseudomonadota</taxon>
        <taxon>Gammaproteobacteria</taxon>
        <taxon>Pseudomonadales</taxon>
        <taxon>Pseudomonadaceae</taxon>
        <taxon>Pseudomonas</taxon>
    </lineage>
</organism>
<protein>
    <submittedName>
        <fullName evidence="1">Uncharacterized protein</fullName>
    </submittedName>
</protein>
<gene>
    <name evidence="1" type="ORF">SAMN04490195_2197</name>
</gene>
<dbReference type="RefSeq" id="WP_090321312.1">
    <property type="nucleotide sequence ID" value="NZ_FNKJ01000003.1"/>
</dbReference>